<evidence type="ECO:0000256" key="5">
    <source>
        <dbReference type="PIRSR" id="PIRSR622684-1"/>
    </source>
</evidence>
<feature type="compositionally biased region" description="Basic and acidic residues" evidence="8">
    <location>
        <begin position="5729"/>
        <end position="5738"/>
    </location>
</feature>
<feature type="region of interest" description="Disordered" evidence="8">
    <location>
        <begin position="3226"/>
        <end position="3250"/>
    </location>
</feature>
<dbReference type="SUPFAM" id="SSF54001">
    <property type="entry name" value="Cysteine proteinases"/>
    <property type="match status" value="2"/>
</dbReference>
<feature type="compositionally biased region" description="Basic and acidic residues" evidence="8">
    <location>
        <begin position="2875"/>
        <end position="2884"/>
    </location>
</feature>
<feature type="compositionally biased region" description="Basic and acidic residues" evidence="8">
    <location>
        <begin position="3147"/>
        <end position="3156"/>
    </location>
</feature>
<feature type="compositionally biased region" description="Basic and acidic residues" evidence="8">
    <location>
        <begin position="2332"/>
        <end position="2341"/>
    </location>
</feature>
<reference evidence="10 11" key="1">
    <citation type="journal article" date="2005" name="Science">
        <title>Comparative genomics of trypanosomatid parasitic protozoa.</title>
        <authorList>
            <person name="El-Sayed N.M."/>
            <person name="Myler P.J."/>
            <person name="Blandin G."/>
            <person name="Berriman M."/>
            <person name="Crabtree J."/>
            <person name="Aggarwal G."/>
            <person name="Caler E."/>
            <person name="Renauld H."/>
            <person name="Worthey E.A."/>
            <person name="Hertz-Fowler C."/>
            <person name="Ghedin E."/>
            <person name="Peacock C."/>
            <person name="Bartholomeu D.C."/>
            <person name="Haas B.J."/>
            <person name="Tran A.N."/>
            <person name="Wortman J.R."/>
            <person name="Alsmark U.C."/>
            <person name="Angiuoli S."/>
            <person name="Anupama A."/>
            <person name="Badger J."/>
            <person name="Bringaud F."/>
            <person name="Cadag E."/>
            <person name="Carlton J.M."/>
            <person name="Cerqueira G.C."/>
            <person name="Creasy T."/>
            <person name="Delcher A.L."/>
            <person name="Djikeng A."/>
            <person name="Embley T.M."/>
            <person name="Hauser C."/>
            <person name="Ivens A.C."/>
            <person name="Kummerfeld S.K."/>
            <person name="Pereira-Leal J.B."/>
            <person name="Nilsson D."/>
            <person name="Peterson J."/>
            <person name="Salzberg S.L."/>
            <person name="Shallom J."/>
            <person name="Silva J.C."/>
            <person name="Sundaram J."/>
            <person name="Westenberger S."/>
            <person name="White O."/>
            <person name="Melville S.E."/>
            <person name="Donelson J.E."/>
            <person name="Andersson B."/>
            <person name="Stuart K.D."/>
            <person name="Hall N."/>
        </authorList>
    </citation>
    <scope>NUCLEOTIDE SEQUENCE [LARGE SCALE GENOMIC DNA]</scope>
    <source>
        <strain evidence="10 11">927/4 GUTat10.1</strain>
    </source>
</reference>
<feature type="compositionally biased region" description="Basic and acidic residues" evidence="8">
    <location>
        <begin position="2943"/>
        <end position="2952"/>
    </location>
</feature>
<feature type="compositionally biased region" description="Basic and acidic residues" evidence="8">
    <location>
        <begin position="4439"/>
        <end position="4448"/>
    </location>
</feature>
<feature type="compositionally biased region" description="Basic and acidic residues" evidence="8">
    <location>
        <begin position="4167"/>
        <end position="4176"/>
    </location>
</feature>
<feature type="region of interest" description="Disordered" evidence="8">
    <location>
        <begin position="4711"/>
        <end position="4745"/>
    </location>
</feature>
<feature type="region of interest" description="Disordered" evidence="8">
    <location>
        <begin position="4643"/>
        <end position="4677"/>
    </location>
</feature>
<dbReference type="Proteomes" id="UP000008524">
    <property type="component" value="Chromosome 11"/>
</dbReference>
<proteinExistence type="inferred from homology"/>
<feature type="region of interest" description="Disordered" evidence="8">
    <location>
        <begin position="2467"/>
        <end position="2491"/>
    </location>
</feature>
<keyword evidence="3" id="KW-0378">Hydrolase</keyword>
<feature type="region of interest" description="Disordered" evidence="8">
    <location>
        <begin position="5525"/>
        <end position="5548"/>
    </location>
</feature>
<reference evidence="10 11" key="2">
    <citation type="journal article" date="2005" name="Science">
        <title>The genome of the African trypanosome Trypanosoma brucei.</title>
        <authorList>
            <person name="Berriman M."/>
            <person name="Ghedin E."/>
            <person name="Hertz-Fowler C."/>
            <person name="Blandin G."/>
            <person name="Renauld H."/>
            <person name="Bartholomeu D.C."/>
            <person name="Lennard N.J."/>
            <person name="Caler E."/>
            <person name="Hamlin N.E."/>
            <person name="Haas B."/>
            <person name="Bohme U."/>
            <person name="Hannick L."/>
            <person name="Aslett M.A."/>
            <person name="Shallom J."/>
            <person name="Marcello L."/>
            <person name="Hou L."/>
            <person name="Wickstead B."/>
            <person name="Alsmark U.C."/>
            <person name="Arrowsmith C."/>
            <person name="Atkin R.J."/>
            <person name="Barron A.J."/>
            <person name="Bringaud F."/>
            <person name="Brooks K."/>
            <person name="Carrington M."/>
            <person name="Cherevach I."/>
            <person name="Chillingworth T.J."/>
            <person name="Churcher C."/>
            <person name="Clark L.N."/>
            <person name="Corton C.H."/>
            <person name="Cronin A."/>
            <person name="Davies R.M."/>
            <person name="Doggett J."/>
            <person name="Djikeng A."/>
            <person name="Feldblyum T."/>
            <person name="Field M.C."/>
            <person name="Fraser A."/>
            <person name="Goodhead I."/>
            <person name="Hance Z."/>
            <person name="Harper D."/>
            <person name="Harris B.R."/>
            <person name="Hauser H."/>
            <person name="Hostetler J."/>
            <person name="Ivens A."/>
            <person name="Jagels K."/>
            <person name="Johnson D."/>
            <person name="Johnson J."/>
            <person name="Jones K."/>
            <person name="Kerhornou A.X."/>
            <person name="Koo H."/>
            <person name="Larke N."/>
            <person name="Landfear S."/>
            <person name="Larkin C."/>
            <person name="Leech V."/>
            <person name="Line A."/>
            <person name="Lord A."/>
            <person name="Macleod A."/>
            <person name="Mooney P.J."/>
            <person name="Moule S."/>
            <person name="Martin D.M."/>
            <person name="Morgan G.W."/>
            <person name="Mungall K."/>
            <person name="Norbertczak H."/>
            <person name="Ormond D."/>
            <person name="Pai G."/>
            <person name="Peacock C.S."/>
            <person name="Peterson J."/>
            <person name="Quail M.A."/>
            <person name="Rabbinowitsch E."/>
            <person name="Rajandream M.A."/>
            <person name="Reitter C."/>
            <person name="Salzberg S.L."/>
            <person name="Sanders M."/>
            <person name="Schobel S."/>
            <person name="Sharp S."/>
            <person name="Simmonds M."/>
            <person name="Simpson A.J."/>
            <person name="Tallon L."/>
            <person name="Turner C.M."/>
            <person name="Tait A."/>
            <person name="Tivey A.R."/>
            <person name="Van Aken S."/>
            <person name="Walker D."/>
            <person name="Wanless D."/>
            <person name="Wang S."/>
            <person name="White B."/>
            <person name="White O."/>
            <person name="Whitehead S."/>
            <person name="Woodward J."/>
            <person name="Wortman J."/>
            <person name="Adams M.D."/>
            <person name="Embley T.M."/>
            <person name="Gull K."/>
            <person name="Ullu E."/>
            <person name="Barry J.D."/>
            <person name="Fairlamb A.H."/>
            <person name="Opperdoes F."/>
            <person name="Barrell B.G."/>
            <person name="Donelson J.E."/>
            <person name="Hall N."/>
            <person name="Fraser C.M."/>
            <person name="Melville S.E."/>
            <person name="El-Sayed N.M."/>
        </authorList>
    </citation>
    <scope>NUCLEOTIDE SEQUENCE [LARGE SCALE GENOMIC DNA]</scope>
    <source>
        <strain evidence="10 11">927/4 GUTat10.1</strain>
    </source>
</reference>
<dbReference type="InterPro" id="IPR038765">
    <property type="entry name" value="Papain-like_cys_pep_sf"/>
</dbReference>
<feature type="region of interest" description="Disordered" evidence="8">
    <location>
        <begin position="1788"/>
        <end position="1812"/>
    </location>
</feature>
<feature type="compositionally biased region" description="Basic and acidic residues" evidence="8">
    <location>
        <begin position="1924"/>
        <end position="1933"/>
    </location>
</feature>
<dbReference type="KEGG" id="tbr:Tb11.57.0008"/>
<feature type="compositionally biased region" description="Basic and acidic residues" evidence="8">
    <location>
        <begin position="2264"/>
        <end position="2273"/>
    </location>
</feature>
<name>Q387E1_TRYB2</name>
<dbReference type="PRINTS" id="PR00704">
    <property type="entry name" value="CALPAIN"/>
</dbReference>
<feature type="compositionally biased region" description="Basic and acidic residues" evidence="8">
    <location>
        <begin position="3963"/>
        <end position="3972"/>
    </location>
</feature>
<feature type="region of interest" description="Disordered" evidence="8">
    <location>
        <begin position="3079"/>
        <end position="3113"/>
    </location>
</feature>
<feature type="region of interest" description="Disordered" evidence="8">
    <location>
        <begin position="3902"/>
        <end position="3927"/>
    </location>
</feature>
<feature type="region of interest" description="Disordered" evidence="8">
    <location>
        <begin position="5729"/>
        <end position="5752"/>
    </location>
</feature>
<feature type="region of interest" description="Disordered" evidence="8">
    <location>
        <begin position="3011"/>
        <end position="3046"/>
    </location>
</feature>
<feature type="compositionally biased region" description="Basic and acidic residues" evidence="8">
    <location>
        <begin position="3079"/>
        <end position="3088"/>
    </location>
</feature>
<feature type="region of interest" description="Disordered" evidence="8">
    <location>
        <begin position="2332"/>
        <end position="2355"/>
    </location>
</feature>
<dbReference type="GeneID" id="3665537"/>
<feature type="compositionally biased region" description="Basic and acidic residues" evidence="8">
    <location>
        <begin position="2535"/>
        <end position="2544"/>
    </location>
</feature>
<feature type="region of interest" description="Disordered" evidence="8">
    <location>
        <begin position="3487"/>
        <end position="3512"/>
    </location>
</feature>
<feature type="region of interest" description="Disordered" evidence="8">
    <location>
        <begin position="4031"/>
        <end position="4053"/>
    </location>
</feature>
<dbReference type="Gene3D" id="2.60.120.380">
    <property type="match status" value="1"/>
</dbReference>
<evidence type="ECO:0000256" key="4">
    <source>
        <dbReference type="ARBA" id="ARBA00022807"/>
    </source>
</evidence>
<feature type="non-terminal residue" evidence="10">
    <location>
        <position position="5795"/>
    </location>
</feature>
<feature type="compositionally biased region" description="Basic and acidic residues" evidence="8">
    <location>
        <begin position="2060"/>
        <end position="2069"/>
    </location>
</feature>
<accession>Q387E1</accession>
<feature type="region of interest" description="Disordered" evidence="8">
    <location>
        <begin position="4167"/>
        <end position="4190"/>
    </location>
</feature>
<feature type="compositionally biased region" description="Basic and acidic residues" evidence="8">
    <location>
        <begin position="2671"/>
        <end position="2680"/>
    </location>
</feature>
<dbReference type="InterPro" id="IPR036213">
    <property type="entry name" value="Calpain_III_sf"/>
</dbReference>
<feature type="region of interest" description="Disordered" evidence="8">
    <location>
        <begin position="4586"/>
        <end position="4610"/>
    </location>
</feature>
<dbReference type="InterPro" id="IPR056040">
    <property type="entry name" value="DUF7623"/>
</dbReference>
<feature type="region of interest" description="Disordered" evidence="8">
    <location>
        <begin position="4507"/>
        <end position="4541"/>
    </location>
</feature>
<feature type="region of interest" description="Disordered" evidence="8">
    <location>
        <begin position="2875"/>
        <end position="2897"/>
    </location>
</feature>
<evidence type="ECO:0000256" key="3">
    <source>
        <dbReference type="ARBA" id="ARBA00022801"/>
    </source>
</evidence>
<feature type="compositionally biased region" description="Basic and acidic residues" evidence="8">
    <location>
        <begin position="5661"/>
        <end position="5670"/>
    </location>
</feature>
<feature type="compositionally biased region" description="Basic and acidic residues" evidence="8">
    <location>
        <begin position="4235"/>
        <end position="4244"/>
    </location>
</feature>
<comment type="caution">
    <text evidence="6">Lacks conserved residue(s) required for the propagation of feature annotation.</text>
</comment>
<feature type="compositionally biased region" description="Basic and acidic residues" evidence="8">
    <location>
        <begin position="2603"/>
        <end position="2612"/>
    </location>
</feature>
<feature type="region of interest" description="Disordered" evidence="8">
    <location>
        <begin position="2128"/>
        <end position="2152"/>
    </location>
</feature>
<feature type="active site" evidence="5">
    <location>
        <position position="66"/>
    </location>
</feature>
<keyword evidence="2" id="KW-0645">Protease</keyword>
<feature type="compositionally biased region" description="Basic and acidic residues" evidence="8">
    <location>
        <begin position="3759"/>
        <end position="3768"/>
    </location>
</feature>
<protein>
    <submittedName>
        <fullName evidence="10">Calpain-like protein, putative</fullName>
    </submittedName>
</protein>
<feature type="compositionally biased region" description="Basic and acidic residues" evidence="8">
    <location>
        <begin position="3011"/>
        <end position="3020"/>
    </location>
</feature>
<dbReference type="Pfam" id="PF00648">
    <property type="entry name" value="Peptidase_C2"/>
    <property type="match status" value="2"/>
</dbReference>
<feature type="compositionally biased region" description="Basic and acidic residues" evidence="8">
    <location>
        <begin position="1788"/>
        <end position="1797"/>
    </location>
</feature>
<feature type="compositionally biased region" description="Basic and acidic residues" evidence="8">
    <location>
        <begin position="4507"/>
        <end position="4516"/>
    </location>
</feature>
<organism evidence="10 11">
    <name type="scientific">Trypanosoma brucei brucei (strain 927/4 GUTat10.1)</name>
    <dbReference type="NCBI Taxonomy" id="185431"/>
    <lineage>
        <taxon>Eukaryota</taxon>
        <taxon>Discoba</taxon>
        <taxon>Euglenozoa</taxon>
        <taxon>Kinetoplastea</taxon>
        <taxon>Metakinetoplastina</taxon>
        <taxon>Trypanosomatida</taxon>
        <taxon>Trypanosomatidae</taxon>
        <taxon>Trypanosoma</taxon>
    </lineage>
</organism>
<dbReference type="InParanoid" id="Q387E1"/>
<feature type="compositionally biased region" description="Basic and acidic residues" evidence="8">
    <location>
        <begin position="2196"/>
        <end position="2205"/>
    </location>
</feature>
<feature type="region of interest" description="Disordered" evidence="8">
    <location>
        <begin position="4235"/>
        <end position="4270"/>
    </location>
</feature>
<feature type="compositionally biased region" description="Basic and acidic residues" evidence="8">
    <location>
        <begin position="3487"/>
        <end position="3496"/>
    </location>
</feature>
<dbReference type="RefSeq" id="XP_828202.1">
    <property type="nucleotide sequence ID" value="XM_823109.1"/>
</dbReference>
<dbReference type="OrthoDB" id="258624at2759"/>
<keyword evidence="4" id="KW-0788">Thiol protease</keyword>
<evidence type="ECO:0000256" key="7">
    <source>
        <dbReference type="SAM" id="Coils"/>
    </source>
</evidence>
<feature type="region of interest" description="Disordered" evidence="8">
    <location>
        <begin position="3827"/>
        <end position="3862"/>
    </location>
</feature>
<feature type="region of interest" description="Disordered" evidence="8">
    <location>
        <begin position="2943"/>
        <end position="2967"/>
    </location>
</feature>
<feature type="compositionally biased region" description="Basic and acidic residues" evidence="8">
    <location>
        <begin position="4371"/>
        <end position="4380"/>
    </location>
</feature>
<dbReference type="EMBL" id="CH464491">
    <property type="protein sequence ID" value="EAN79090.1"/>
    <property type="molecule type" value="Genomic_DNA"/>
</dbReference>
<feature type="compositionally biased region" description="Basic and acidic residues" evidence="8">
    <location>
        <begin position="5525"/>
        <end position="5534"/>
    </location>
</feature>
<feature type="compositionally biased region" description="Basic and acidic residues" evidence="8">
    <location>
        <begin position="4031"/>
        <end position="4040"/>
    </location>
</feature>
<feature type="compositionally biased region" description="Basic and acidic residues" evidence="8">
    <location>
        <begin position="2739"/>
        <end position="2748"/>
    </location>
</feature>
<feature type="region of interest" description="Disordered" evidence="8">
    <location>
        <begin position="3147"/>
        <end position="3177"/>
    </location>
</feature>
<dbReference type="SUPFAM" id="SSF49758">
    <property type="entry name" value="Calpain large subunit, middle domain (domain III)"/>
    <property type="match status" value="2"/>
</dbReference>
<evidence type="ECO:0000256" key="8">
    <source>
        <dbReference type="SAM" id="MobiDB-lite"/>
    </source>
</evidence>
<comment type="similarity">
    <text evidence="1">Belongs to the peptidase C2 family.</text>
</comment>
<dbReference type="Pfam" id="PF24610">
    <property type="entry name" value="DUF7623"/>
    <property type="match status" value="65"/>
</dbReference>
<feature type="region of interest" description="Disordered" evidence="8">
    <location>
        <begin position="5199"/>
        <end position="5220"/>
    </location>
</feature>
<feature type="region of interest" description="Disordered" evidence="8">
    <location>
        <begin position="2603"/>
        <end position="2638"/>
    </location>
</feature>
<feature type="compositionally biased region" description="Basic and acidic residues" evidence="8">
    <location>
        <begin position="3419"/>
        <end position="3428"/>
    </location>
</feature>
<evidence type="ECO:0000256" key="1">
    <source>
        <dbReference type="ARBA" id="ARBA00007623"/>
    </source>
</evidence>
<evidence type="ECO:0000256" key="6">
    <source>
        <dbReference type="PROSITE-ProRule" id="PRU00239"/>
    </source>
</evidence>
<feature type="region of interest" description="Disordered" evidence="8">
    <location>
        <begin position="4314"/>
        <end position="4338"/>
    </location>
</feature>
<feature type="compositionally biased region" description="Basic and acidic residues" evidence="8">
    <location>
        <begin position="2128"/>
        <end position="2137"/>
    </location>
</feature>
<feature type="region of interest" description="Disordered" evidence="8">
    <location>
        <begin position="4990"/>
        <end position="5018"/>
    </location>
</feature>
<feature type="region of interest" description="Disordered" evidence="8">
    <location>
        <begin position="1924"/>
        <end position="1956"/>
    </location>
</feature>
<feature type="region of interest" description="Disordered" evidence="8">
    <location>
        <begin position="2196"/>
        <end position="2230"/>
    </location>
</feature>
<dbReference type="eggNOG" id="KOG0045">
    <property type="taxonomic scope" value="Eukaryota"/>
</dbReference>
<feature type="region of interest" description="Disordered" evidence="8">
    <location>
        <begin position="2739"/>
        <end position="2762"/>
    </location>
</feature>
<gene>
    <name evidence="10" type="ORF">Tb11.57.0008</name>
</gene>
<dbReference type="FunFam" id="2.60.120.380:FF:000014">
    <property type="entry name" value="Putative calpain-like cysteine peptidase"/>
    <property type="match status" value="1"/>
</dbReference>
<dbReference type="Gene3D" id="3.90.70.10">
    <property type="entry name" value="Cysteine proteinases"/>
    <property type="match status" value="1"/>
</dbReference>
<feature type="compositionally biased region" description="Basic and acidic residues" evidence="8">
    <location>
        <begin position="4915"/>
        <end position="4924"/>
    </location>
</feature>
<feature type="region of interest" description="Disordered" evidence="8">
    <location>
        <begin position="5125"/>
        <end position="5153"/>
    </location>
</feature>
<feature type="compositionally biased region" description="Basic and acidic residues" evidence="8">
    <location>
        <begin position="3691"/>
        <end position="3700"/>
    </location>
</feature>
<feature type="region of interest" description="Disordered" evidence="8">
    <location>
        <begin position="4915"/>
        <end position="4938"/>
    </location>
</feature>
<feature type="region of interest" description="Disordered" evidence="8">
    <location>
        <begin position="4110"/>
        <end position="4134"/>
    </location>
</feature>
<feature type="region of interest" description="Disordered" evidence="8">
    <location>
        <begin position="3419"/>
        <end position="3443"/>
    </location>
</feature>
<feature type="domain" description="Calpain catalytic" evidence="9">
    <location>
        <begin position="627"/>
        <end position="923"/>
    </location>
</feature>
<feature type="region of interest" description="Disordered" evidence="8">
    <location>
        <begin position="2671"/>
        <end position="2694"/>
    </location>
</feature>
<feature type="region of interest" description="Disordered" evidence="8">
    <location>
        <begin position="3759"/>
        <end position="3782"/>
    </location>
</feature>
<keyword evidence="7" id="KW-0175">Coiled coil</keyword>
<dbReference type="PANTHER" id="PTHR10183:SF379">
    <property type="entry name" value="CALPAIN-5"/>
    <property type="match status" value="1"/>
</dbReference>
<evidence type="ECO:0000259" key="9">
    <source>
        <dbReference type="PROSITE" id="PS50203"/>
    </source>
</evidence>
<feature type="region of interest" description="Disordered" evidence="8">
    <location>
        <begin position="2264"/>
        <end position="2299"/>
    </location>
</feature>
<feature type="compositionally biased region" description="Basic and acidic residues" evidence="8">
    <location>
        <begin position="2467"/>
        <end position="2476"/>
    </location>
</feature>
<dbReference type="GO" id="GO:0004198">
    <property type="term" value="F:calcium-dependent cysteine-type endopeptidase activity"/>
    <property type="evidence" value="ECO:0000255"/>
    <property type="project" value="GeneDB"/>
</dbReference>
<dbReference type="GO" id="GO:0006508">
    <property type="term" value="P:proteolysis"/>
    <property type="evidence" value="ECO:0000255"/>
    <property type="project" value="GeneDB"/>
</dbReference>
<feature type="region of interest" description="Disordered" evidence="8">
    <location>
        <begin position="2535"/>
        <end position="2557"/>
    </location>
</feature>
<feature type="coiled-coil region" evidence="7">
    <location>
        <begin position="1348"/>
        <end position="1375"/>
    </location>
</feature>
<feature type="region of interest" description="Disordered" evidence="8">
    <location>
        <begin position="3691"/>
        <end position="3716"/>
    </location>
</feature>
<feature type="compositionally biased region" description="Basic and acidic residues" evidence="8">
    <location>
        <begin position="2807"/>
        <end position="2816"/>
    </location>
</feature>
<feature type="region of interest" description="Disordered" evidence="8">
    <location>
        <begin position="5254"/>
        <end position="5277"/>
    </location>
</feature>
<feature type="region of interest" description="Disordered" evidence="8">
    <location>
        <begin position="2807"/>
        <end position="2842"/>
    </location>
</feature>
<dbReference type="InterPro" id="IPR022684">
    <property type="entry name" value="Calpain_cysteine_protease"/>
</dbReference>
<dbReference type="SMART" id="SM00230">
    <property type="entry name" value="CysPc"/>
    <property type="match status" value="1"/>
</dbReference>
<keyword evidence="11" id="KW-1185">Reference proteome</keyword>
<evidence type="ECO:0000313" key="11">
    <source>
        <dbReference type="Proteomes" id="UP000008524"/>
    </source>
</evidence>
<feature type="compositionally biased region" description="Basic and acidic residues" evidence="8">
    <location>
        <begin position="4643"/>
        <end position="4652"/>
    </location>
</feature>
<feature type="region of interest" description="Disordered" evidence="8">
    <location>
        <begin position="4439"/>
        <end position="4464"/>
    </location>
</feature>
<feature type="region of interest" description="Disordered" evidence="8">
    <location>
        <begin position="4847"/>
        <end position="4882"/>
    </location>
</feature>
<dbReference type="PROSITE" id="PS50203">
    <property type="entry name" value="CALPAIN_CAT"/>
    <property type="match status" value="2"/>
</dbReference>
<dbReference type="PANTHER" id="PTHR10183">
    <property type="entry name" value="CALPAIN"/>
    <property type="match status" value="1"/>
</dbReference>
<dbReference type="PaxDb" id="5691-EAN79090"/>
<dbReference type="InterPro" id="IPR001300">
    <property type="entry name" value="Peptidase_C2_calpain_cat"/>
</dbReference>
<feature type="compositionally biased region" description="Basic and acidic residues" evidence="8">
    <location>
        <begin position="4847"/>
        <end position="4856"/>
    </location>
</feature>
<feature type="compositionally biased region" description="Basic and acidic residues" evidence="8">
    <location>
        <begin position="5254"/>
        <end position="5263"/>
    </location>
</feature>
<feature type="region of interest" description="Disordered" evidence="8">
    <location>
        <begin position="2060"/>
        <end position="2083"/>
    </location>
</feature>
<feature type="active site" evidence="5">
    <location>
        <position position="249"/>
    </location>
</feature>
<sequence>MACQEVNSEVPDSDVVFHDTIFMRNNKHVSEQWIRIGELYPNGAKESLLPETFAREQFGQGSHYECFMLSALATLVKFPDIIRNCFVSRNVRRDGRYTFQFFRDKEWVKVEIDDSVMLEDDEVLFIRSPTSHWWPLLFEKAYAKFYTSYDNLEGCTLQEAYHDLTGNPVLNIPMDARLAKAAGVDVTGGQYWLDLAQKLQSGQFVGSLLTRETDLESMGLQSEQQYGILEIFSLTGTSSVSDIVIHLYNPFEDEEFTYKGPLNSKDTEWTPKLREKYNVDDTHSIFLPLHVALKIVNSVQLCYISPIDGDATYFDDEWKGETAGGNPTSVTWRKNPLYCVRNAGINPVELVVVIKQKDQRHLWTSEDDELMYKRCGIVVVQSTTVTQIPTYFVTGNNHKAIHKSLFLNSREVSSFVRIPPNSLCYLVPSCMKKGAESAFTLALYRMKHQNYTEFNVSRLALPKLLWHNPIQEKLQLQMFTKDRRDFYVDIPTDIHILMHQEKPFVSEKTGGDAMVQDYVGVYLYDDTDRKIGGVHAATNFRETSVLHRLPRSGRYAISITCPRASGEVPIALTIVGSPDANVRIVEAPDDASMFDDEDDIAEGDEDATVSNPIDYIPVAGGGQVFTEVPDSTVPFEDKRFMVDNKIMTNEPWIHIGDLYPEGKTRSLLPERLSREQFEQGEHFECCCLTAFAALVEHHPNVIRDAFVTKAVRRDGRYTFRFHRYGQWVKVEIDDRIPLLGGKTLFCRSSDGYWWPLLLEKAYAKFYTLYQNIEGCTLRELFYDLTGLPVLSIPMELKLAKAVLCDVDDVSFWVELSEGLKDCACAAVARPGFDDTLGLSNGQEYAVLDVVSLTDGEASSISDLVVKLHNPFLETEYKGPMNASDAAWSSELRTRLCPERRDTIYIPVEVFCNAFLTVEKVMVRGLIVPGWQFNSEWGEGTNGGNPTLVTWRENPIYVVQNTADTPLQIIAMIGQPDQRRVLHLLPEQEVNYVQCGLSLAKSIKGESIPTYLLTPNSHVLIHKGRFFSYREVADVIVVPGNSLTFLVPSAMFRDKTKFLLSYWYSSANDRNSVTIERLNLGVARHLPAIAHLTVKERVREQVDFIVDVPTDVHILLRQEKPCHGDSVSNALTDDFLAMYLYNSEDDQLSGVVTATNYREMGIVHHLSEGGRYVIYVVCPRAEGEVPLRIEIVAMQSAQVRTVEALPLCKSILQVEKELKLSTGSLPYSPLLISEGDLKNFSGRLSDNSMRLESSSDPDLSFLGAEVEGIPTLDLTLMSDSSFSEMARERMQLKRDPIANASRLAEVEDSMVARANAIAKEMHLRERRYLNPEPEGVPLELLPLNEDEVVSEKEDRLRALNRKEQKDEKLLRSLEDVIADRVHEIARELKVSERDLFLDPTPGGFPVAQLPLDEDDVFHSLEVERLQLRLRQDSLASKERIAELENMMNCRTTELIDKMKEEIRKFLDPTPLGIPLEELKLDEHDNYVAKEISLIGMIRKGKKESQEAISIREQLLQIEYAVAKEHLNNFRIQYLGDDIEGRQPNELNLEEEETYMQMERKLIEYYNSNQRNSEEAQKIRVNLLHKATKASKHLNRSERKNYIKRDRLEISISNIPLDDNEQFTTLEAERIRKKRNKKNSEVEQIEMELNNIAQQLAKLKASDSRSFLDPMPEGVPLSELELDKDEKFSTMEEERRKLIAEDREDNATRIAELEAAMNEYSHELAKLKASDSRSFLDPMPEGVPLSELELDKDEKFSTMEEERRKLIAEDREGNAARIAELEAAMNEHSHELAKLKASDSRSFLDPMPEGVPLSELELDKDEKFSTMEEERRKLIAEDREDNATRIAELEAAMNEYSHELAKLKASDSRSFLDPMPEGVPLSELELDKDEKFSTMEEERRKLIAEDREGNAARIAELEAAMNEHSHELAKLKASDSRSFLDPMPEGVPLSELGLDKDEKFSTMEEERRKLIAEDREGNATRIAELEAAMNEHSHKLAKLKASDSRSFLDPMPEGVPLSELELDKDEKFSTMEEERRKLIAEDREGNAARIAELEAAMNEHSHELAKLKASDSRSFLDPMPEGVPLSELELDKDEKFSTMEEERRKLIAEDREGNAARIAELEAAMNEHSHELAKLKASDSRSFLDPMPEGVPLSELELDKDEKFSTMEEERRKLIAEDREGNAARIAELEAAMNEHSHELAKLKASDSRSFLDPMPEGVPLSELELDKDEKFSTMEEERRKLIAEDREGNAARVAELEAAMNEHSHELAKLKASDSRSFLDPMPEGVPLSELGLDKDEKFSTMEEERRKLIAEDREGNAARIAELEAAMNEHSHELAKLKASDSRSFLDPMPEGVPLSELELDKDEKFSTMEEERRKLIAEDREGNAARIARLEERMNELSRELARMKLKDRSFLDPMPEGVPLSELELDKDEKFSTMEEERRKLIAEDREGNATRIAELEAAMNEHSHELAKLKASDSRSFLDPMPEGVPLSELELDKDEKFSTMEEERRKLIAEDREGNATRIAELEAAMSEHSHELAKLKASDSRSFLDPMPEGVPLSELELDKDEKFSTMEEERRKLIAEDREGNAARIAELEAAMNEHSHELAKLKASDSRSFLDPMPEGVPLSELELDKDEKFSTMEEERRKLIAEDREGNAARIAELEAAMNEHSHELAKLKASDSRSFLDPMPEGVPLSELELDKDEKFSTMEEERRKLIAEDREGNAARIAELEAAMNEHSHELAKLKASDSRSFLDPMPEGVPLSELELDKDEKFSTMEEERRKLIAEDREGNAARIAELEAAMNEHSHELAKLKASDSRSFLDPMPEGVPLSELGLDKDEKFSTMEEERRKLIAEDREGNAARIAELEAAMNEHSHELAKLKASDSRSFLDPMPEGVPLSELELDKDEKFSTMEEERRKLIAEDREGNAARIAELEAAMNEHSHELAKLKASDSRSFLDPMPEGVPLSELELDKDEKFSTMEEERRKLIAEDREGNAARIAELEAAMNEHSHELAKLKASDSRSFLDPMPEGVPLSELELDKDEKFSTMEEERRKLIAEDREGNAARIAELEAAMNEHSHELAKLKASDSRSFLDPMPEGVPLSELELDKDEKFSTMEEERRKLIAEDREGNAARVAELEAAMNEHSHELAKLKASDSRSFLDPMPEGVPLSELGLDKDEKFSTMEEERRKLIAEDREGNAARIAELEAAMNEYSHELAKLKASDSRSFLDPMPEGVPLSELGLDKDEKFSTMEEERRKLIAEDREGNAARIAELEAAMNEHSHELAKLKASDSRSFLDPMPEGVPLSELELDKDEKFSTMEEERRKLIAEDREGNAARIAELEVAMNEHSHELAKLKASDSRSFLDPMPEGVPLSELELDKDEKFSTMEEERRKLIAEDREGNAARIAELEAAMNEHSHELAKLKASDSRSFLDPMPEGVPLSELELDKDEKFSTMEEERRKLIAEDREGNAARIAELEAAMNEHSHELAKLKASDSRSFLDPMPEGVPLSELGLDKDEKFSTMEEERRKLIAEDREGNAARIAELEAAMNEYSHELAKLKASDSRSFLDPMPEGVPLNELELDKDEKFSTMEEERRKLIAEDREGNAARIAELEAAMNEYSHELAKLKASDSRSFLDPMPEGVPLNELELDKDEKFSTMEEERRKLIAEDREGNAARIAELEAAMNEHSHELAKLKASDSRSFLDPMPEGVPLSELELDKDEKFSTMEEERRKLIAEDREGNAARIAELEAAMNEHSHELAKLKASDSRSFLDPMPEGVPLSELELDKDEKFSTMEEERRKLIAEDREGNAARIAELEAAMNEHSHELAKLKASDSRSFLDPMPEGVPLSELGLDKDEKFSTMEEERRKLIAEDREGNAARIAELEAAMNEHSHELAKLKASDSRSFLDPMPEGVPLSELGLDKDEKFSTMEEERRKLIAEDREGNAARIAELEAAMNEHSHELAKLKASDSRSFLDPMPEGVPLSELELDKDEKFSTMEEERRKLIAEDREGNAARIAELEAAMNEHSHELAKLKASDSRSFLDPMPEGVPLSELELDKDEKFSTMEEERRKLIAEDREGNAARIAELEAAMNEYSHELAKLKASDSRSFLDPMPEGVPLSELELDKDEKFSTMEEERRKLIAEDREGNAARIAELEAAMNEHSHELAKLKASDSRSFLDPMPEGVPLSELELDKDEKFSTMEEERRKLIAEDREGNAARIAELEAAMNEHSHELAKLKASDSRSFLDPMPEGVPLSELELDKDEKFSTMEEERRKLIAEDREGNAARIAELEAAMNEYSHELAKLKASDSRSFLDPMPEGVPLSELELDKDEKFSTMEEERRKLIAEDREGNAARIAELEAAMNEHSHELAKLKASDSRSFLDPMPEGVPLSELELDKDEKFSTMEEERRKLIAEDREGNAARIAELEAAMNEHSHELAKLKASDSRSFLDPMPEGVPLSELELDKDEKFSTMEEERRKLIAEDREGNAARIAELEAAMNEHSHELAKLKASDSRSFLDPMPEGVPLSELGLDKDEKFSTMEEERRKLIAEDREGNAARIAELEAAMNEYSHELAKLKASDSRSFLDPMPEGVPLSELELDKDEKFSTMEEERRKLIAEDREGNAARIAELEAAMNEHSHELAKLKASDSRSFLDPMPEGVPLSELGLDKDEKFSTMEEERRKLIAEDREGNAARIAELEAAMNEHSHELAKLKASDSRSFLDPMPEGVPLSELGLDKDEKFSTMEEERRKLIAEDREGNAARIAELEAAMNEHSHELAKLKASYSRSFLDPMPEGVPLSELELDKDEKFSTMEEERRKLIAEDREGNATRIAELEAAMNEHSHELAKLKASDSRSFLDPMPEGVPLSELELDKDEKFSTMEEERRKLIAEDREGNAARIAELEAAMNEHSHELAKLKASDSRSFLDPMPEGVPLSELELDKDEKFSTMEEERRKLIAEDREGNAARIAELEAAMNEHSHELAKLKASDSRSFLDPMPEGVPLSELGLDKDEKFSTMEEERRKLIAEDREGNATRIAELEAAMNEHSHELAKLKASYSRSFLDPMPEGVPLSELELDKDEKFSTMEEERRKLIAEDREGNATRIAELEVAMNEHSHELAKLKASDSRSFLDPMPEGVPLSELELDKDEKFSTMEEERRKLIADDREGNAARIARLEERMNELSRELARMKLKDRSFLDPMPEGVPLSELELDKDEKFSTMEEERRKLIAEDREGNATRIAELEAAMNEHSHELAKLKASDSRSFLDPMPEGVPLSELELDKDEKFSTMEEERRKLIADDREGNAARIARLEERMNELSRELARMKLKDRSFLDPMPEGVPLSELELDKDEKFSTMEEERRKLIAEDREGNATRIAELEVAMNEHSHELAKLKASDSRSFLDPMPEGVPLSELELDKDEKFSTMEEERRKLIAEDREGNATRIAELEVAMNEHSHELAKLKASDSRSFLDPMPEGVPLSELELDKDEKFSTMEEERRKLIAEDREGNATRIAELEAAMNEHSHELAKLKASDSRSFLDPMPEGVPLSELELDKDEKFSTMEEERRKLIAEDREGNATRIAELEAAMNEHSHELAKLKASDSRSFLDPMPEGVPLSELGLDKDEKFSTMEEERRKLIAEDREGNATRIAELEAAMNEHSHELAKLKASDSRSFLDPMPEGVPLSELELDKDEKFSTMEEERRKLIAEDREGNAARIAELEAAMNEHSHELAKLKASDSRSFLDPMPEGVPLSELELDKDEKFSTMEEERRKLIAEDREGNAARIAELEAAMKEN</sequence>
<feature type="region of interest" description="Disordered" evidence="8">
    <location>
        <begin position="5661"/>
        <end position="5684"/>
    </location>
</feature>
<feature type="region of interest" description="Disordered" evidence="8">
    <location>
        <begin position="3963"/>
        <end position="3988"/>
    </location>
</feature>
<evidence type="ECO:0000256" key="2">
    <source>
        <dbReference type="ARBA" id="ARBA00022670"/>
    </source>
</evidence>
<dbReference type="GO" id="GO:0120119">
    <property type="term" value="C:flagellum attachment zone"/>
    <property type="evidence" value="ECO:0000314"/>
    <property type="project" value="GeneDB"/>
</dbReference>
<feature type="region of interest" description="Disordered" evidence="8">
    <location>
        <begin position="4371"/>
        <end position="4406"/>
    </location>
</feature>
<evidence type="ECO:0000313" key="10">
    <source>
        <dbReference type="EMBL" id="EAN79090.1"/>
    </source>
</evidence>
<feature type="compositionally biased region" description="Basic and acidic residues" evidence="8">
    <location>
        <begin position="3827"/>
        <end position="3836"/>
    </location>
</feature>
<dbReference type="GO" id="GO:0005929">
    <property type="term" value="C:cilium"/>
    <property type="evidence" value="ECO:0000314"/>
    <property type="project" value="GeneDB"/>
</dbReference>
<feature type="domain" description="Calpain catalytic" evidence="9">
    <location>
        <begin position="32"/>
        <end position="305"/>
    </location>
</feature>
<feature type="compositionally biased region" description="Basic and acidic residues" evidence="8">
    <location>
        <begin position="4711"/>
        <end position="4720"/>
    </location>
</feature>